<keyword evidence="3" id="KW-1185">Reference proteome</keyword>
<dbReference type="RefSeq" id="WP_342591793.1">
    <property type="nucleotide sequence ID" value="NZ_BAAAJV010000051.1"/>
</dbReference>
<proteinExistence type="predicted"/>
<dbReference type="Proteomes" id="UP000698222">
    <property type="component" value="Unassembled WGS sequence"/>
</dbReference>
<accession>A0ABS4YMA5</accession>
<evidence type="ECO:0000313" key="3">
    <source>
        <dbReference type="Proteomes" id="UP000698222"/>
    </source>
</evidence>
<protein>
    <recommendedName>
        <fullName evidence="4">DUF222 domain-containing protein</fullName>
    </recommendedName>
</protein>
<evidence type="ECO:0000313" key="2">
    <source>
        <dbReference type="EMBL" id="MBP2409937.1"/>
    </source>
</evidence>
<reference evidence="2 3" key="1">
    <citation type="submission" date="2021-03" db="EMBL/GenBank/DDBJ databases">
        <title>Sequencing the genomes of 1000 actinobacteria strains.</title>
        <authorList>
            <person name="Klenk H.-P."/>
        </authorList>
    </citation>
    <scope>NUCLEOTIDE SEQUENCE [LARGE SCALE GENOMIC DNA]</scope>
    <source>
        <strain evidence="2 3">DSM 14564</strain>
    </source>
</reference>
<feature type="region of interest" description="Disordered" evidence="1">
    <location>
        <begin position="1"/>
        <end position="54"/>
    </location>
</feature>
<feature type="compositionally biased region" description="Low complexity" evidence="1">
    <location>
        <begin position="26"/>
        <end position="43"/>
    </location>
</feature>
<dbReference type="EMBL" id="JAGIOC010000001">
    <property type="protein sequence ID" value="MBP2409937.1"/>
    <property type="molecule type" value="Genomic_DNA"/>
</dbReference>
<evidence type="ECO:0008006" key="4">
    <source>
        <dbReference type="Google" id="ProtNLM"/>
    </source>
</evidence>
<comment type="caution">
    <text evidence="2">The sequence shown here is derived from an EMBL/GenBank/DDBJ whole genome shotgun (WGS) entry which is preliminary data.</text>
</comment>
<sequence length="334" mass="35639">MVIGTAASSPQAAARSGRRRLDDRPLAASSTTARPTSANPTTADPTTRSPSAEPFAGHLHLDETIAPVLVTDFDVAAYTRRGTSRLPVDTGLLAAEEPLAADVRTALGVLQRLESSALSESRTMLATATGNEARITAFLGTWLVDRYWQSRALRDLLTGDHPVERPQVQGRLHPLRTLRRVHVGRVQPLLSPLWTAIAGEAVAAGHMARMAIQEASLQAALHALSPRLDGEARRVVDLVAARHQAATDFFTTEAIARIDRSRAEAATARLVLTLGSPLEGGNIPDADLPAALAVLGAEARDRAALRRARYEITRLLPGPDLPDPVLTALPRIGV</sequence>
<feature type="compositionally biased region" description="Polar residues" evidence="1">
    <location>
        <begin position="1"/>
        <end position="11"/>
    </location>
</feature>
<organism evidence="2 3">
    <name type="scientific">Brachybacterium fresconis</name>
    <dbReference type="NCBI Taxonomy" id="173363"/>
    <lineage>
        <taxon>Bacteria</taxon>
        <taxon>Bacillati</taxon>
        <taxon>Actinomycetota</taxon>
        <taxon>Actinomycetes</taxon>
        <taxon>Micrococcales</taxon>
        <taxon>Dermabacteraceae</taxon>
        <taxon>Brachybacterium</taxon>
    </lineage>
</organism>
<name>A0ABS4YMA5_9MICO</name>
<gene>
    <name evidence="2" type="ORF">JOF44_002840</name>
</gene>
<evidence type="ECO:0000256" key="1">
    <source>
        <dbReference type="SAM" id="MobiDB-lite"/>
    </source>
</evidence>